<evidence type="ECO:0000313" key="10">
    <source>
        <dbReference type="EMBL" id="EQC42716.1"/>
    </source>
</evidence>
<keyword evidence="4 8" id="KW-0812">Transmembrane</keyword>
<organism evidence="10 11">
    <name type="scientific">Saprolegnia diclina (strain VS20)</name>
    <dbReference type="NCBI Taxonomy" id="1156394"/>
    <lineage>
        <taxon>Eukaryota</taxon>
        <taxon>Sar</taxon>
        <taxon>Stramenopiles</taxon>
        <taxon>Oomycota</taxon>
        <taxon>Saprolegniomycetes</taxon>
        <taxon>Saprolegniales</taxon>
        <taxon>Saprolegniaceae</taxon>
        <taxon>Saprolegnia</taxon>
    </lineage>
</organism>
<dbReference type="GO" id="GO:0000149">
    <property type="term" value="F:SNARE binding"/>
    <property type="evidence" value="ECO:0007669"/>
    <property type="project" value="TreeGrafter"/>
</dbReference>
<reference evidence="10 11" key="1">
    <citation type="submission" date="2012-04" db="EMBL/GenBank/DDBJ databases">
        <title>The Genome Sequence of Saprolegnia declina VS20.</title>
        <authorList>
            <consortium name="The Broad Institute Genome Sequencing Platform"/>
            <person name="Russ C."/>
            <person name="Nusbaum C."/>
            <person name="Tyler B."/>
            <person name="van West P."/>
            <person name="Dieguez-Uribeondo J."/>
            <person name="de Bruijn I."/>
            <person name="Tripathy S."/>
            <person name="Jiang R."/>
            <person name="Young S.K."/>
            <person name="Zeng Q."/>
            <person name="Gargeya S."/>
            <person name="Fitzgerald M."/>
            <person name="Haas B."/>
            <person name="Abouelleil A."/>
            <person name="Alvarado L."/>
            <person name="Arachchi H.M."/>
            <person name="Berlin A."/>
            <person name="Chapman S.B."/>
            <person name="Goldberg J."/>
            <person name="Griggs A."/>
            <person name="Gujja S."/>
            <person name="Hansen M."/>
            <person name="Howarth C."/>
            <person name="Imamovic A."/>
            <person name="Larimer J."/>
            <person name="McCowen C."/>
            <person name="Montmayeur A."/>
            <person name="Murphy C."/>
            <person name="Neiman D."/>
            <person name="Pearson M."/>
            <person name="Priest M."/>
            <person name="Roberts A."/>
            <person name="Saif S."/>
            <person name="Shea T."/>
            <person name="Sisk P."/>
            <person name="Sykes S."/>
            <person name="Wortman J."/>
            <person name="Nusbaum C."/>
            <person name="Birren B."/>
        </authorList>
    </citation>
    <scope>NUCLEOTIDE SEQUENCE [LARGE SCALE GENOMIC DNA]</scope>
    <source>
        <strain evidence="10 11">VS20</strain>
    </source>
</reference>
<evidence type="ECO:0000256" key="5">
    <source>
        <dbReference type="ARBA" id="ARBA00022989"/>
    </source>
</evidence>
<dbReference type="AlphaFoldDB" id="T0R704"/>
<dbReference type="InParanoid" id="T0R704"/>
<dbReference type="Proteomes" id="UP000030762">
    <property type="component" value="Unassembled WGS sequence"/>
</dbReference>
<evidence type="ECO:0000256" key="6">
    <source>
        <dbReference type="ARBA" id="ARBA00023054"/>
    </source>
</evidence>
<dbReference type="RefSeq" id="XP_008604139.1">
    <property type="nucleotide sequence ID" value="XM_008605917.1"/>
</dbReference>
<dbReference type="STRING" id="1156394.T0R704"/>
<dbReference type="OMA" id="NVEAGHN"/>
<dbReference type="PANTHER" id="PTHR19957:SF3">
    <property type="entry name" value="SYNTAXIN-5"/>
    <property type="match status" value="1"/>
</dbReference>
<dbReference type="InterPro" id="IPR010989">
    <property type="entry name" value="SNARE"/>
</dbReference>
<evidence type="ECO:0000256" key="1">
    <source>
        <dbReference type="ARBA" id="ARBA00004211"/>
    </source>
</evidence>
<dbReference type="VEuPathDB" id="FungiDB:SDRG_00443"/>
<feature type="transmembrane region" description="Helical" evidence="8">
    <location>
        <begin position="328"/>
        <end position="346"/>
    </location>
</feature>
<evidence type="ECO:0000259" key="9">
    <source>
        <dbReference type="PROSITE" id="PS50192"/>
    </source>
</evidence>
<accession>T0R704</accession>
<dbReference type="GO" id="GO:0006906">
    <property type="term" value="P:vesicle fusion"/>
    <property type="evidence" value="ECO:0007669"/>
    <property type="project" value="TreeGrafter"/>
</dbReference>
<dbReference type="GO" id="GO:0006888">
    <property type="term" value="P:endoplasmic reticulum to Golgi vesicle-mediated transport"/>
    <property type="evidence" value="ECO:0007669"/>
    <property type="project" value="TreeGrafter"/>
</dbReference>
<dbReference type="Pfam" id="PF05739">
    <property type="entry name" value="SNARE"/>
    <property type="match status" value="1"/>
</dbReference>
<protein>
    <recommendedName>
        <fullName evidence="9">t-SNARE coiled-coil homology domain-containing protein</fullName>
    </recommendedName>
</protein>
<evidence type="ECO:0000256" key="2">
    <source>
        <dbReference type="ARBA" id="ARBA00009063"/>
    </source>
</evidence>
<evidence type="ECO:0000256" key="7">
    <source>
        <dbReference type="ARBA" id="ARBA00023136"/>
    </source>
</evidence>
<comment type="subcellular location">
    <subcellularLocation>
        <location evidence="1">Membrane</location>
        <topology evidence="1">Single-pass type IV membrane protein</topology>
    </subcellularLocation>
</comment>
<dbReference type="OrthoDB" id="421009at2759"/>
<name>T0R704_SAPDV</name>
<dbReference type="PANTHER" id="PTHR19957">
    <property type="entry name" value="SYNTAXIN"/>
    <property type="match status" value="1"/>
</dbReference>
<dbReference type="InterPro" id="IPR000727">
    <property type="entry name" value="T_SNARE_dom"/>
</dbReference>
<proteinExistence type="inferred from homology"/>
<sequence>MDRTTEFVRITQLFTDAPILLAKHRPLSAYARVAQRISDALLEKEMLLRGLATLALKKHMTAEDDPTKEISSICDITKQSLPIIAKEISEFQQAVQGDNQQQRHFSVICASLNTRMAKCVKELQDGMQTRANVIKEINDRRKRFSHAGPHVQINTPLTLRAKPPSPPTVQAPPRMGAALPYASTSRPANSYHNTTNYQNTSYNQNSSNVNSAAVAAPTELPAAQSVPLLRRRPNMNQNSTANAYVQQQQQQASMQRYTAQARLNDAKHIESTIVEISSMYNRMSSLIASQGEVLERIDDDMTTAQMNVEAGHNELLKYFTSMSGNRSLILKIFLILVVFIYLFLVVF</sequence>
<keyword evidence="3" id="KW-0813">Transport</keyword>
<keyword evidence="11" id="KW-1185">Reference proteome</keyword>
<evidence type="ECO:0000256" key="3">
    <source>
        <dbReference type="ARBA" id="ARBA00022448"/>
    </source>
</evidence>
<dbReference type="EMBL" id="JH767132">
    <property type="protein sequence ID" value="EQC42716.1"/>
    <property type="molecule type" value="Genomic_DNA"/>
</dbReference>
<feature type="domain" description="T-SNARE coiled-coil homology" evidence="9">
    <location>
        <begin position="256"/>
        <end position="318"/>
    </location>
</feature>
<dbReference type="eggNOG" id="KOG0812">
    <property type="taxonomic scope" value="Eukaryota"/>
</dbReference>
<keyword evidence="5 8" id="KW-1133">Transmembrane helix</keyword>
<evidence type="ECO:0000256" key="4">
    <source>
        <dbReference type="ARBA" id="ARBA00022692"/>
    </source>
</evidence>
<keyword evidence="6" id="KW-0175">Coiled coil</keyword>
<dbReference type="GO" id="GO:0005484">
    <property type="term" value="F:SNAP receptor activity"/>
    <property type="evidence" value="ECO:0007669"/>
    <property type="project" value="TreeGrafter"/>
</dbReference>
<comment type="similarity">
    <text evidence="2">Belongs to the syntaxin family.</text>
</comment>
<dbReference type="PROSITE" id="PS50192">
    <property type="entry name" value="T_SNARE"/>
    <property type="match status" value="1"/>
</dbReference>
<dbReference type="SMART" id="SM00397">
    <property type="entry name" value="t_SNARE"/>
    <property type="match status" value="1"/>
</dbReference>
<gene>
    <name evidence="10" type="ORF">SDRG_00443</name>
</gene>
<evidence type="ECO:0000256" key="8">
    <source>
        <dbReference type="SAM" id="Phobius"/>
    </source>
</evidence>
<evidence type="ECO:0000313" key="11">
    <source>
        <dbReference type="Proteomes" id="UP000030762"/>
    </source>
</evidence>
<keyword evidence="7 8" id="KW-0472">Membrane</keyword>
<dbReference type="GO" id="GO:0006886">
    <property type="term" value="P:intracellular protein transport"/>
    <property type="evidence" value="ECO:0007669"/>
    <property type="project" value="TreeGrafter"/>
</dbReference>
<dbReference type="InterPro" id="IPR045242">
    <property type="entry name" value="Syntaxin"/>
</dbReference>
<dbReference type="GO" id="GO:0048278">
    <property type="term" value="P:vesicle docking"/>
    <property type="evidence" value="ECO:0007669"/>
    <property type="project" value="TreeGrafter"/>
</dbReference>
<dbReference type="GeneID" id="19941170"/>
<dbReference type="SUPFAM" id="SSF47661">
    <property type="entry name" value="t-snare proteins"/>
    <property type="match status" value="1"/>
</dbReference>
<dbReference type="Gene3D" id="1.20.5.110">
    <property type="match status" value="1"/>
</dbReference>
<dbReference type="GO" id="GO:0031201">
    <property type="term" value="C:SNARE complex"/>
    <property type="evidence" value="ECO:0007669"/>
    <property type="project" value="TreeGrafter"/>
</dbReference>
<dbReference type="GO" id="GO:0000139">
    <property type="term" value="C:Golgi membrane"/>
    <property type="evidence" value="ECO:0007669"/>
    <property type="project" value="TreeGrafter"/>
</dbReference>
<dbReference type="CDD" id="cd15844">
    <property type="entry name" value="SNARE_syntaxin5"/>
    <property type="match status" value="1"/>
</dbReference>